<accession>A9A4R3</accession>
<evidence type="ECO:0000313" key="6">
    <source>
        <dbReference type="EMBL" id="ABX13367.1"/>
    </source>
</evidence>
<protein>
    <submittedName>
        <fullName evidence="6">CMP/dCMP deaminase zinc-binding</fullName>
    </submittedName>
</protein>
<dbReference type="EnsemblBacteria" id="ABX13367">
    <property type="protein sequence ID" value="ABX13367"/>
    <property type="gene ID" value="Nmar_1471"/>
</dbReference>
<evidence type="ECO:0000256" key="2">
    <source>
        <dbReference type="ARBA" id="ARBA00022723"/>
    </source>
</evidence>
<sequence>MSEIAWNSHSNARVLGKTQVGAAVVSGEGKIFSGCNIEHKFRSHDIHAEVSAISSLVSSGCTKLTAILVVAQRTQFTPCGSCMDWIFELGGSECVVGYQNEKGGDIKKFLARDLMPHYPI</sequence>
<organism evidence="6 7">
    <name type="scientific">Nitrosopumilus maritimus (strain SCM1)</name>
    <dbReference type="NCBI Taxonomy" id="436308"/>
    <lineage>
        <taxon>Archaea</taxon>
        <taxon>Nitrososphaerota</taxon>
        <taxon>Nitrososphaeria</taxon>
        <taxon>Nitrosopumilales</taxon>
        <taxon>Nitrosopumilaceae</taxon>
        <taxon>Nitrosopumilus</taxon>
    </lineage>
</organism>
<evidence type="ECO:0000256" key="1">
    <source>
        <dbReference type="ARBA" id="ARBA00006576"/>
    </source>
</evidence>
<dbReference type="PROSITE" id="PS00903">
    <property type="entry name" value="CYT_DCMP_DEAMINASES_1"/>
    <property type="match status" value="1"/>
</dbReference>
<dbReference type="PANTHER" id="PTHR11644:SF2">
    <property type="entry name" value="CYTIDINE DEAMINASE"/>
    <property type="match status" value="1"/>
</dbReference>
<dbReference type="eggNOG" id="arCOG04173">
    <property type="taxonomic scope" value="Archaea"/>
</dbReference>
<comment type="similarity">
    <text evidence="1">Belongs to the cytidine and deoxycytidylate deaminase family.</text>
</comment>
<dbReference type="GO" id="GO:0008270">
    <property type="term" value="F:zinc ion binding"/>
    <property type="evidence" value="ECO:0000318"/>
    <property type="project" value="GO_Central"/>
</dbReference>
<dbReference type="Pfam" id="PF00383">
    <property type="entry name" value="dCMP_cyt_deam_1"/>
    <property type="match status" value="1"/>
</dbReference>
<dbReference type="GO" id="GO:0055086">
    <property type="term" value="P:nucleobase-containing small molecule metabolic process"/>
    <property type="evidence" value="ECO:0007669"/>
    <property type="project" value="UniProtKB-ARBA"/>
</dbReference>
<dbReference type="Gene3D" id="3.40.140.10">
    <property type="entry name" value="Cytidine Deaminase, domain 2"/>
    <property type="match status" value="1"/>
</dbReference>
<keyword evidence="3" id="KW-0378">Hydrolase</keyword>
<gene>
    <name evidence="6" type="ordered locus">Nmar_1471</name>
</gene>
<dbReference type="SUPFAM" id="SSF53927">
    <property type="entry name" value="Cytidine deaminase-like"/>
    <property type="match status" value="1"/>
</dbReference>
<dbReference type="CDD" id="cd01283">
    <property type="entry name" value="cytidine_deaminase"/>
    <property type="match status" value="1"/>
</dbReference>
<dbReference type="KEGG" id="nmr:Nmar_1471"/>
<reference evidence="6 7" key="1">
    <citation type="journal article" date="2010" name="Proc. Natl. Acad. Sci. U.S.A.">
        <title>Nitrosopumilus maritimus genome reveals unique mechanisms for nitrification and autotrophy in globally distributed marine crenarchaea.</title>
        <authorList>
            <person name="Walker C.B."/>
            <person name="de la Torre J.R."/>
            <person name="Klotz M.G."/>
            <person name="Urakawa H."/>
            <person name="Pinel N."/>
            <person name="Arp D.J."/>
            <person name="Brochier-Armanet C."/>
            <person name="Chain P.S."/>
            <person name="Chan P.P."/>
            <person name="Gollabgir A."/>
            <person name="Hemp J."/>
            <person name="Hugler M."/>
            <person name="Karr E.A."/>
            <person name="Konneke M."/>
            <person name="Shin M."/>
            <person name="Lawton T.J."/>
            <person name="Lowe T."/>
            <person name="Martens-Habbena W."/>
            <person name="Sayavedra-Soto L.A."/>
            <person name="Lang D."/>
            <person name="Sievert S.M."/>
            <person name="Rosenzweig A.C."/>
            <person name="Manning G."/>
            <person name="Stahl D.A."/>
        </authorList>
    </citation>
    <scope>NUCLEOTIDE SEQUENCE [LARGE SCALE GENOMIC DNA]</scope>
    <source>
        <strain evidence="6 7">SCM1</strain>
    </source>
</reference>
<dbReference type="GO" id="GO:0005829">
    <property type="term" value="C:cytosol"/>
    <property type="evidence" value="ECO:0000318"/>
    <property type="project" value="GO_Central"/>
</dbReference>
<dbReference type="STRING" id="436308.Nmar_1471"/>
<dbReference type="Proteomes" id="UP000000792">
    <property type="component" value="Chromosome"/>
</dbReference>
<dbReference type="GO" id="GO:0004126">
    <property type="term" value="F:cytidine deaminase activity"/>
    <property type="evidence" value="ECO:0000318"/>
    <property type="project" value="GO_Central"/>
</dbReference>
<keyword evidence="2" id="KW-0479">Metal-binding</keyword>
<feature type="domain" description="CMP/dCMP-type deaminase" evidence="5">
    <location>
        <begin position="1"/>
        <end position="120"/>
    </location>
</feature>
<keyword evidence="4" id="KW-0862">Zinc</keyword>
<dbReference type="InterPro" id="IPR016193">
    <property type="entry name" value="Cytidine_deaminase-like"/>
</dbReference>
<dbReference type="InterPro" id="IPR050202">
    <property type="entry name" value="Cyt/Deoxycyt_deaminase"/>
</dbReference>
<dbReference type="InParanoid" id="A9A4R3"/>
<dbReference type="EMBL" id="CP000866">
    <property type="protein sequence ID" value="ABX13367.1"/>
    <property type="molecule type" value="Genomic_DNA"/>
</dbReference>
<dbReference type="HOGENOM" id="CLU_2044490_0_0_2"/>
<name>A9A4R3_NITMS</name>
<evidence type="ECO:0000256" key="3">
    <source>
        <dbReference type="ARBA" id="ARBA00022801"/>
    </source>
</evidence>
<keyword evidence="7" id="KW-1185">Reference proteome</keyword>
<evidence type="ECO:0000313" key="7">
    <source>
        <dbReference type="Proteomes" id="UP000000792"/>
    </source>
</evidence>
<evidence type="ECO:0000256" key="4">
    <source>
        <dbReference type="ARBA" id="ARBA00022833"/>
    </source>
</evidence>
<dbReference type="GO" id="GO:0072527">
    <property type="term" value="P:pyrimidine-containing compound metabolic process"/>
    <property type="evidence" value="ECO:0007669"/>
    <property type="project" value="UniProtKB-ARBA"/>
</dbReference>
<dbReference type="GO" id="GO:0042802">
    <property type="term" value="F:identical protein binding"/>
    <property type="evidence" value="ECO:0007669"/>
    <property type="project" value="UniProtKB-ARBA"/>
</dbReference>
<dbReference type="InterPro" id="IPR002125">
    <property type="entry name" value="CMP_dCMP_dom"/>
</dbReference>
<dbReference type="AlphaFoldDB" id="A9A4R3"/>
<proteinExistence type="inferred from homology"/>
<dbReference type="InterPro" id="IPR016192">
    <property type="entry name" value="APOBEC/CMP_deaminase_Zn-bd"/>
</dbReference>
<dbReference type="PhylomeDB" id="A9A4R3"/>
<dbReference type="PANTHER" id="PTHR11644">
    <property type="entry name" value="CYTIDINE DEAMINASE"/>
    <property type="match status" value="1"/>
</dbReference>
<dbReference type="PROSITE" id="PS51747">
    <property type="entry name" value="CYT_DCMP_DEAMINASES_2"/>
    <property type="match status" value="1"/>
</dbReference>
<evidence type="ECO:0000259" key="5">
    <source>
        <dbReference type="PROSITE" id="PS51747"/>
    </source>
</evidence>